<sequence length="189" mass="21603">MVANRSQQGDESAVLPSHPGKKQQRNTTRYKAADIIHEGSEICLNKCVYAVHIKTASITQMHSKQYTAMFTETSQQPHIISHATSKLSQAQIRTLYFCATVTTNTSPRDSIPTPAEANTYKTISVIHRRSWPSTETHDWESCTQTSYHHTQQLNRKLNLRLGTISYQIQTKFYLNYATQEQDSNFTLHK</sequence>
<name>A0A2Z6ZV93_9LAMI</name>
<reference evidence="2 3" key="1">
    <citation type="journal article" date="2015" name="Proc. Natl. Acad. Sci. U.S.A.">
        <title>The resurrection genome of Boea hygrometrica: A blueprint for survival of dehydration.</title>
        <authorList>
            <person name="Xiao L."/>
            <person name="Yang G."/>
            <person name="Zhang L."/>
            <person name="Yang X."/>
            <person name="Zhao S."/>
            <person name="Ji Z."/>
            <person name="Zhou Q."/>
            <person name="Hu M."/>
            <person name="Wang Y."/>
            <person name="Chen M."/>
            <person name="Xu Y."/>
            <person name="Jin H."/>
            <person name="Xiao X."/>
            <person name="Hu G."/>
            <person name="Bao F."/>
            <person name="Hu Y."/>
            <person name="Wan P."/>
            <person name="Li L."/>
            <person name="Deng X."/>
            <person name="Kuang T."/>
            <person name="Xiang C."/>
            <person name="Zhu J.K."/>
            <person name="Oliver M.J."/>
            <person name="He Y."/>
        </authorList>
    </citation>
    <scope>NUCLEOTIDE SEQUENCE [LARGE SCALE GENOMIC DNA]</scope>
    <source>
        <strain evidence="3">cv. XS01</strain>
    </source>
</reference>
<evidence type="ECO:0000313" key="3">
    <source>
        <dbReference type="Proteomes" id="UP000250235"/>
    </source>
</evidence>
<proteinExistence type="predicted"/>
<dbReference type="EMBL" id="KV074893">
    <property type="protein sequence ID" value="KZV06572.1"/>
    <property type="molecule type" value="Genomic_DNA"/>
</dbReference>
<dbReference type="AlphaFoldDB" id="A0A2Z6ZV93"/>
<protein>
    <submittedName>
        <fullName evidence="2">Uncharacterized protein</fullName>
    </submittedName>
</protein>
<dbReference type="Proteomes" id="UP000250235">
    <property type="component" value="Unassembled WGS sequence"/>
</dbReference>
<accession>A0A2Z6ZV93</accession>
<keyword evidence="3" id="KW-1185">Reference proteome</keyword>
<organism evidence="2 3">
    <name type="scientific">Dorcoceras hygrometricum</name>
    <dbReference type="NCBI Taxonomy" id="472368"/>
    <lineage>
        <taxon>Eukaryota</taxon>
        <taxon>Viridiplantae</taxon>
        <taxon>Streptophyta</taxon>
        <taxon>Embryophyta</taxon>
        <taxon>Tracheophyta</taxon>
        <taxon>Spermatophyta</taxon>
        <taxon>Magnoliopsida</taxon>
        <taxon>eudicotyledons</taxon>
        <taxon>Gunneridae</taxon>
        <taxon>Pentapetalae</taxon>
        <taxon>asterids</taxon>
        <taxon>lamiids</taxon>
        <taxon>Lamiales</taxon>
        <taxon>Gesneriaceae</taxon>
        <taxon>Didymocarpoideae</taxon>
        <taxon>Trichosporeae</taxon>
        <taxon>Loxocarpinae</taxon>
        <taxon>Dorcoceras</taxon>
    </lineage>
</organism>
<evidence type="ECO:0000313" key="2">
    <source>
        <dbReference type="EMBL" id="KZV06572.1"/>
    </source>
</evidence>
<feature type="compositionally biased region" description="Polar residues" evidence="1">
    <location>
        <begin position="1"/>
        <end position="10"/>
    </location>
</feature>
<evidence type="ECO:0000256" key="1">
    <source>
        <dbReference type="SAM" id="MobiDB-lite"/>
    </source>
</evidence>
<gene>
    <name evidence="2" type="ORF">F511_45946</name>
</gene>
<feature type="region of interest" description="Disordered" evidence="1">
    <location>
        <begin position="1"/>
        <end position="28"/>
    </location>
</feature>